<feature type="transmembrane region" description="Helical" evidence="7">
    <location>
        <begin position="118"/>
        <end position="138"/>
    </location>
</feature>
<sequence>MNVPDQLASSSDVWHPQGVPPHDHDAENGTHKGCRYKDVPAANVAAPLVGATTTRAESVQPLVGANPARTPAWTAKQIGRIKPLIFLLALYPVFRWIALGLNDGLTANPPEFLVRSSGVWALVALCLTLAVTPLRRLIGQPALVRCRRMLGLFAFFYTVLHLLGWAFWERDWSLVSMWHDVLARTFVTVGMLAFIPMLALAFTSTQGWIRRLGRRWQILHRSVYAVAALSVWHFWLIRAGKNNFFEPYVYGVIVAALLLARVAYVVKQRRFKS</sequence>
<feature type="domain" description="Ferric oxidoreductase" evidence="9">
    <location>
        <begin position="118"/>
        <end position="230"/>
    </location>
</feature>
<evidence type="ECO:0000256" key="8">
    <source>
        <dbReference type="SAM" id="MobiDB-lite"/>
    </source>
</evidence>
<keyword evidence="4 7" id="KW-1133">Transmembrane helix</keyword>
<dbReference type="GO" id="GO:0005886">
    <property type="term" value="C:plasma membrane"/>
    <property type="evidence" value="ECO:0007669"/>
    <property type="project" value="UniProtKB-SubCell"/>
</dbReference>
<keyword evidence="6 7" id="KW-0472">Membrane</keyword>
<evidence type="ECO:0000259" key="9">
    <source>
        <dbReference type="Pfam" id="PF01794"/>
    </source>
</evidence>
<accession>A0A4R3M7B3</accession>
<evidence type="ECO:0000256" key="2">
    <source>
        <dbReference type="ARBA" id="ARBA00022448"/>
    </source>
</evidence>
<comment type="subcellular location">
    <subcellularLocation>
        <location evidence="7">Cell membrane</location>
        <topology evidence="7">Multi-pass membrane protein</topology>
    </subcellularLocation>
    <subcellularLocation>
        <location evidence="1">Membrane</location>
        <topology evidence="1">Multi-pass membrane protein</topology>
    </subcellularLocation>
</comment>
<reference evidence="10 11" key="1">
    <citation type="submission" date="2019-03" db="EMBL/GenBank/DDBJ databases">
        <title>Genomic Encyclopedia of Type Strains, Phase IV (KMG-IV): sequencing the most valuable type-strain genomes for metagenomic binning, comparative biology and taxonomic classification.</title>
        <authorList>
            <person name="Goeker M."/>
        </authorList>
    </citation>
    <scope>NUCLEOTIDE SEQUENCE [LARGE SCALE GENOMIC DNA]</scope>
    <source>
        <strain evidence="10 11">DSM 24591</strain>
    </source>
</reference>
<comment type="caution">
    <text evidence="10">The sequence shown here is derived from an EMBL/GenBank/DDBJ whole genome shotgun (WGS) entry which is preliminary data.</text>
</comment>
<comment type="function">
    <text evidence="7">Part of the MsrPQ system that repairs oxidized periplasmic proteins containing methionine sulfoxide residues (Met-O), using respiratory chain electrons. Thus protects these proteins from oxidative-stress damage caused by reactive species of oxygen and chlorine generated by the host defense mechanisms. MsrPQ is essential for the maintenance of envelope integrity under bleach stress, rescuing a wide series of structurally unrelated periplasmic proteins from methionine oxidation. MsrQ provides electrons for reduction to the reductase catalytic subunit MsrP, using the quinone pool of the respiratory chain.</text>
</comment>
<evidence type="ECO:0000256" key="6">
    <source>
        <dbReference type="ARBA" id="ARBA00023136"/>
    </source>
</evidence>
<dbReference type="Proteomes" id="UP000295525">
    <property type="component" value="Unassembled WGS sequence"/>
</dbReference>
<evidence type="ECO:0000313" key="10">
    <source>
        <dbReference type="EMBL" id="TCT08493.1"/>
    </source>
</evidence>
<keyword evidence="2 7" id="KW-0813">Transport</keyword>
<protein>
    <recommendedName>
        <fullName evidence="7">Protein-methionine-sulfoxide reductase heme-binding subunit MsrQ</fullName>
    </recommendedName>
    <alternativeName>
        <fullName evidence="7">Flavocytochrome MsrQ</fullName>
    </alternativeName>
</protein>
<comment type="similarity">
    <text evidence="7">Belongs to the MsrQ family.</text>
</comment>
<organism evidence="10 11">
    <name type="scientific">Paralcaligenes ureilyticus</name>
    <dbReference type="NCBI Taxonomy" id="627131"/>
    <lineage>
        <taxon>Bacteria</taxon>
        <taxon>Pseudomonadati</taxon>
        <taxon>Pseudomonadota</taxon>
        <taxon>Betaproteobacteria</taxon>
        <taxon>Burkholderiales</taxon>
        <taxon>Alcaligenaceae</taxon>
        <taxon>Paralcaligenes</taxon>
    </lineage>
</organism>
<dbReference type="AlphaFoldDB" id="A0A4R3M7B3"/>
<keyword evidence="11" id="KW-1185">Reference proteome</keyword>
<dbReference type="GO" id="GO:0009055">
    <property type="term" value="F:electron transfer activity"/>
    <property type="evidence" value="ECO:0007669"/>
    <property type="project" value="UniProtKB-UniRule"/>
</dbReference>
<dbReference type="InterPro" id="IPR013130">
    <property type="entry name" value="Fe3_Rdtase_TM_dom"/>
</dbReference>
<proteinExistence type="inferred from homology"/>
<dbReference type="InterPro" id="IPR022837">
    <property type="entry name" value="MsrQ-like"/>
</dbReference>
<dbReference type="GO" id="GO:0030091">
    <property type="term" value="P:protein repair"/>
    <property type="evidence" value="ECO:0007669"/>
    <property type="project" value="UniProtKB-UniRule"/>
</dbReference>
<dbReference type="PANTHER" id="PTHR36964:SF1">
    <property type="entry name" value="PROTEIN-METHIONINE-SULFOXIDE REDUCTASE HEME-BINDING SUBUNIT MSRQ"/>
    <property type="match status" value="1"/>
</dbReference>
<dbReference type="GO" id="GO:0016679">
    <property type="term" value="F:oxidoreductase activity, acting on diphenols and related substances as donors"/>
    <property type="evidence" value="ECO:0007669"/>
    <property type="project" value="TreeGrafter"/>
</dbReference>
<evidence type="ECO:0000256" key="7">
    <source>
        <dbReference type="HAMAP-Rule" id="MF_01207"/>
    </source>
</evidence>
<comment type="cofactor">
    <cofactor evidence="7">
        <name>heme b</name>
        <dbReference type="ChEBI" id="CHEBI:60344"/>
    </cofactor>
    <text evidence="7">Binds 1 heme b (iron(II)-protoporphyrin IX) group per subunit.</text>
</comment>
<gene>
    <name evidence="7" type="primary">msrQ</name>
    <name evidence="10" type="ORF">EDC26_10544</name>
</gene>
<evidence type="ECO:0000256" key="3">
    <source>
        <dbReference type="ARBA" id="ARBA00022692"/>
    </source>
</evidence>
<feature type="region of interest" description="Disordered" evidence="8">
    <location>
        <begin position="1"/>
        <end position="33"/>
    </location>
</feature>
<comment type="subunit">
    <text evidence="7">Heterodimer of a catalytic subunit (MsrP) and a heme-binding subunit (MsrQ).</text>
</comment>
<dbReference type="Pfam" id="PF01794">
    <property type="entry name" value="Ferric_reduct"/>
    <property type="match status" value="1"/>
</dbReference>
<comment type="cofactor">
    <cofactor evidence="7">
        <name>FMN</name>
        <dbReference type="ChEBI" id="CHEBI:58210"/>
    </cofactor>
    <text evidence="7">Binds 1 FMN per subunit.</text>
</comment>
<feature type="transmembrane region" description="Helical" evidence="7">
    <location>
        <begin position="81"/>
        <end position="98"/>
    </location>
</feature>
<feature type="transmembrane region" description="Helical" evidence="7">
    <location>
        <begin position="188"/>
        <end position="209"/>
    </location>
</feature>
<keyword evidence="3 7" id="KW-0812">Transmembrane</keyword>
<keyword evidence="7" id="KW-1003">Cell membrane</keyword>
<dbReference type="GO" id="GO:0046872">
    <property type="term" value="F:metal ion binding"/>
    <property type="evidence" value="ECO:0007669"/>
    <property type="project" value="UniProtKB-KW"/>
</dbReference>
<keyword evidence="7" id="KW-0249">Electron transport</keyword>
<name>A0A4R3M7B3_9BURK</name>
<keyword evidence="7" id="KW-0285">Flavoprotein</keyword>
<dbReference type="GO" id="GO:0010181">
    <property type="term" value="F:FMN binding"/>
    <property type="evidence" value="ECO:0007669"/>
    <property type="project" value="UniProtKB-UniRule"/>
</dbReference>
<evidence type="ECO:0000256" key="1">
    <source>
        <dbReference type="ARBA" id="ARBA00004141"/>
    </source>
</evidence>
<dbReference type="EMBL" id="SMAJ01000005">
    <property type="protein sequence ID" value="TCT08493.1"/>
    <property type="molecule type" value="Genomic_DNA"/>
</dbReference>
<feature type="transmembrane region" description="Helical" evidence="7">
    <location>
        <begin position="150"/>
        <end position="168"/>
    </location>
</feature>
<keyword evidence="7" id="KW-0479">Metal-binding</keyword>
<feature type="transmembrane region" description="Helical" evidence="7">
    <location>
        <begin position="248"/>
        <end position="266"/>
    </location>
</feature>
<dbReference type="OrthoDB" id="9788328at2"/>
<feature type="transmembrane region" description="Helical" evidence="7">
    <location>
        <begin position="218"/>
        <end position="236"/>
    </location>
</feature>
<evidence type="ECO:0000256" key="5">
    <source>
        <dbReference type="ARBA" id="ARBA00023004"/>
    </source>
</evidence>
<dbReference type="PANTHER" id="PTHR36964">
    <property type="entry name" value="PROTEIN-METHIONINE-SULFOXIDE REDUCTASE HEME-BINDING SUBUNIT MSRQ"/>
    <property type="match status" value="1"/>
</dbReference>
<evidence type="ECO:0000256" key="4">
    <source>
        <dbReference type="ARBA" id="ARBA00022989"/>
    </source>
</evidence>
<keyword evidence="5 7" id="KW-0408">Iron</keyword>
<dbReference type="GO" id="GO:0020037">
    <property type="term" value="F:heme binding"/>
    <property type="evidence" value="ECO:0007669"/>
    <property type="project" value="UniProtKB-UniRule"/>
</dbReference>
<evidence type="ECO:0000313" key="11">
    <source>
        <dbReference type="Proteomes" id="UP000295525"/>
    </source>
</evidence>
<feature type="compositionally biased region" description="Basic and acidic residues" evidence="8">
    <location>
        <begin position="21"/>
        <end position="33"/>
    </location>
</feature>
<keyword evidence="7" id="KW-0349">Heme</keyword>
<keyword evidence="7" id="KW-0288">FMN</keyword>
<dbReference type="HAMAP" id="MF_01207">
    <property type="entry name" value="MsrQ"/>
    <property type="match status" value="1"/>
</dbReference>